<feature type="binding site" evidence="10">
    <location>
        <position position="181"/>
    </location>
    <ligand>
        <name>[4Fe-4S] cluster</name>
        <dbReference type="ChEBI" id="CHEBI:49883"/>
        <label>2</label>
    </ligand>
</feature>
<evidence type="ECO:0000256" key="7">
    <source>
        <dbReference type="ARBA" id="ARBA00023004"/>
    </source>
</evidence>
<keyword evidence="5 10" id="KW-1278">Translocase</keyword>
<keyword evidence="10" id="KW-1003">Cell membrane</keyword>
<dbReference type="Pfam" id="PF00037">
    <property type="entry name" value="Fer4"/>
    <property type="match status" value="1"/>
</dbReference>
<reference evidence="13" key="1">
    <citation type="journal article" date="2020" name="mSystems">
        <title>Genome- and Community-Level Interaction Insights into Carbon Utilization and Element Cycling Functions of Hydrothermarchaeota in Hydrothermal Sediment.</title>
        <authorList>
            <person name="Zhou Z."/>
            <person name="Liu Y."/>
            <person name="Xu W."/>
            <person name="Pan J."/>
            <person name="Luo Z.H."/>
            <person name="Li M."/>
        </authorList>
    </citation>
    <scope>NUCLEOTIDE SEQUENCE [LARGE SCALE GENOMIC DNA]</scope>
    <source>
        <strain evidence="13">HyVt-92</strain>
    </source>
</reference>
<dbReference type="PROSITE" id="PS51656">
    <property type="entry name" value="4FE4S"/>
    <property type="match status" value="1"/>
</dbReference>
<feature type="binding site" evidence="10">
    <location>
        <position position="138"/>
    </location>
    <ligand>
        <name>[4Fe-4S] cluster</name>
        <dbReference type="ChEBI" id="CHEBI:49883"/>
        <label>2</label>
    </ligand>
</feature>
<dbReference type="Gene3D" id="3.30.70.20">
    <property type="match status" value="2"/>
</dbReference>
<feature type="binding site" evidence="10">
    <location>
        <position position="52"/>
    </location>
    <ligand>
        <name>[4Fe-4S] cluster</name>
        <dbReference type="ChEBI" id="CHEBI:49883"/>
        <label>1</label>
    </ligand>
</feature>
<dbReference type="AlphaFoldDB" id="A0A7V5HZT4"/>
<evidence type="ECO:0000256" key="6">
    <source>
        <dbReference type="ARBA" id="ARBA00022982"/>
    </source>
</evidence>
<dbReference type="Pfam" id="PF12838">
    <property type="entry name" value="Fer4_7"/>
    <property type="match status" value="1"/>
</dbReference>
<proteinExistence type="inferred from homology"/>
<dbReference type="SUPFAM" id="SSF54862">
    <property type="entry name" value="4Fe-4S ferredoxins"/>
    <property type="match status" value="2"/>
</dbReference>
<gene>
    <name evidence="10" type="primary">rnfB</name>
    <name evidence="13" type="ORF">ENL39_05800</name>
</gene>
<feature type="domain" description="4Fe-4S ferredoxin-type" evidence="11">
    <location>
        <begin position="162"/>
        <end position="191"/>
    </location>
</feature>
<evidence type="ECO:0000256" key="10">
    <source>
        <dbReference type="HAMAP-Rule" id="MF_00463"/>
    </source>
</evidence>
<evidence type="ECO:0000256" key="8">
    <source>
        <dbReference type="ARBA" id="ARBA00023014"/>
    </source>
</evidence>
<feature type="binding site" evidence="10">
    <location>
        <position position="152"/>
    </location>
    <ligand>
        <name>[4Fe-4S] cluster</name>
        <dbReference type="ChEBI" id="CHEBI:49883"/>
        <label>3</label>
    </ligand>
</feature>
<dbReference type="GO" id="GO:0009055">
    <property type="term" value="F:electron transfer activity"/>
    <property type="evidence" value="ECO:0007669"/>
    <property type="project" value="InterPro"/>
</dbReference>
<evidence type="ECO:0000313" key="13">
    <source>
        <dbReference type="EMBL" id="HHF98980.1"/>
    </source>
</evidence>
<evidence type="ECO:0000256" key="1">
    <source>
        <dbReference type="ARBA" id="ARBA00022448"/>
    </source>
</evidence>
<sequence>MSLVFLSIVSMGVLSAFFAIMLSVAHKRLKVEEDPRIEKVVEVLPGANCGACGFASCHALAEAIVREGVNPFSCVVGGKNTAEAICQILGIKSEGEIEKKVAFVRCGADSSERAKKAVYQGVTTCRAANLVMGAESACSYGCLGFGDCKNVCPFDAIRMVNGLPHIDILRCTGCGKCVEVCPRNIITLESFNDINYRVKCSSLDKGKKAREVCAKSCIACGRCVKSCPYQACSLENNLAHIDPLNCQVCGVCSIVCPTGAIVEIRGK</sequence>
<dbReference type="NCBIfam" id="TIGR01944">
    <property type="entry name" value="rnfB"/>
    <property type="match status" value="1"/>
</dbReference>
<dbReference type="PROSITE" id="PS00198">
    <property type="entry name" value="4FE4S_FER_1"/>
    <property type="match status" value="2"/>
</dbReference>
<keyword evidence="4 10" id="KW-0677">Repeat</keyword>
<comment type="subunit">
    <text evidence="10">The complex is composed of six subunits: RnfA, RnfB, RnfC, RnfD, RnfE and RnfG.</text>
</comment>
<comment type="function">
    <text evidence="10">Part of a membrane-bound complex that couples electron transfer with translocation of ions across the membrane.</text>
</comment>
<evidence type="ECO:0000256" key="9">
    <source>
        <dbReference type="ARBA" id="ARBA00023136"/>
    </source>
</evidence>
<feature type="binding site" evidence="10">
    <location>
        <position position="57"/>
    </location>
    <ligand>
        <name>[4Fe-4S] cluster</name>
        <dbReference type="ChEBI" id="CHEBI:49883"/>
        <label>1</label>
    </ligand>
</feature>
<comment type="cofactor">
    <cofactor evidence="10">
        <name>[4Fe-4S] cluster</name>
        <dbReference type="ChEBI" id="CHEBI:49883"/>
    </cofactor>
    <text evidence="10">Binds 3 [4Fe-4S] clusters.</text>
</comment>
<organism evidence="13">
    <name type="scientific">Aerophobetes bacterium</name>
    <dbReference type="NCBI Taxonomy" id="2030807"/>
    <lineage>
        <taxon>Bacteria</taxon>
        <taxon>Candidatus Aerophobota</taxon>
    </lineage>
</organism>
<dbReference type="InterPro" id="IPR050395">
    <property type="entry name" value="4Fe4S_Ferredoxin_RnfB"/>
</dbReference>
<evidence type="ECO:0000256" key="5">
    <source>
        <dbReference type="ARBA" id="ARBA00022967"/>
    </source>
</evidence>
<dbReference type="Gene3D" id="1.10.15.40">
    <property type="entry name" value="Electron transport complex subunit B, putative Fe-S cluster"/>
    <property type="match status" value="1"/>
</dbReference>
<keyword evidence="1 10" id="KW-0813">Transport</keyword>
<name>A0A7V5HZT4_UNCAE</name>
<dbReference type="Pfam" id="PF04060">
    <property type="entry name" value="FeS"/>
    <property type="match status" value="1"/>
</dbReference>
<dbReference type="PANTHER" id="PTHR43560">
    <property type="entry name" value="ION-TRANSLOCATING OXIDOREDUCTASE COMPLEX SUBUNIT B"/>
    <property type="match status" value="1"/>
</dbReference>
<feature type="binding site" evidence="10">
    <location>
        <position position="177"/>
    </location>
    <ligand>
        <name>[4Fe-4S] cluster</name>
        <dbReference type="ChEBI" id="CHEBI:49883"/>
        <label>3</label>
    </ligand>
</feature>
<comment type="caution">
    <text evidence="13">The sequence shown here is derived from an EMBL/GenBank/DDBJ whole genome shotgun (WGS) entry which is preliminary data.</text>
</comment>
<keyword evidence="7 10" id="KW-0408">Iron</keyword>
<evidence type="ECO:0000256" key="4">
    <source>
        <dbReference type="ARBA" id="ARBA00022737"/>
    </source>
</evidence>
<evidence type="ECO:0000259" key="11">
    <source>
        <dbReference type="PROSITE" id="PS51379"/>
    </source>
</evidence>
<dbReference type="InterPro" id="IPR007202">
    <property type="entry name" value="4Fe-4S_dom"/>
</dbReference>
<keyword evidence="6 10" id="KW-0249">Electron transport</keyword>
<feature type="binding site" evidence="10">
    <location>
        <position position="174"/>
    </location>
    <ligand>
        <name>[4Fe-4S] cluster</name>
        <dbReference type="ChEBI" id="CHEBI:49883"/>
        <label>3</label>
    </ligand>
</feature>
<dbReference type="Pfam" id="PF12798">
    <property type="entry name" value="Fer4_3"/>
    <property type="match status" value="1"/>
</dbReference>
<dbReference type="EMBL" id="DRTT01000158">
    <property type="protein sequence ID" value="HHF98980.1"/>
    <property type="molecule type" value="Genomic_DNA"/>
</dbReference>
<dbReference type="PROSITE" id="PS51379">
    <property type="entry name" value="4FE4S_FER_2"/>
    <property type="match status" value="3"/>
</dbReference>
<feature type="binding site" evidence="10">
    <location>
        <position position="148"/>
    </location>
    <ligand>
        <name>[4Fe-4S] cluster</name>
        <dbReference type="ChEBI" id="CHEBI:49883"/>
        <label>2</label>
    </ligand>
</feature>
<feature type="binding site" evidence="10">
    <location>
        <position position="142"/>
    </location>
    <ligand>
        <name>[4Fe-4S] cluster</name>
        <dbReference type="ChEBI" id="CHEBI:49883"/>
        <label>2</label>
    </ligand>
</feature>
<feature type="domain" description="4Fe-4S" evidence="12">
    <location>
        <begin position="32"/>
        <end position="91"/>
    </location>
</feature>
<keyword evidence="9 10" id="KW-0472">Membrane</keyword>
<feature type="domain" description="4Fe-4S ferredoxin-type" evidence="11">
    <location>
        <begin position="208"/>
        <end position="237"/>
    </location>
</feature>
<dbReference type="GO" id="GO:0051539">
    <property type="term" value="F:4 iron, 4 sulfur cluster binding"/>
    <property type="evidence" value="ECO:0007669"/>
    <property type="project" value="UniProtKB-UniRule"/>
</dbReference>
<feature type="binding site" evidence="10">
    <location>
        <position position="49"/>
    </location>
    <ligand>
        <name>[4Fe-4S] cluster</name>
        <dbReference type="ChEBI" id="CHEBI:49883"/>
        <label>1</label>
    </ligand>
</feature>
<dbReference type="GO" id="GO:0046872">
    <property type="term" value="F:metal ion binding"/>
    <property type="evidence" value="ECO:0007669"/>
    <property type="project" value="UniProtKB-KW"/>
</dbReference>
<comment type="subcellular location">
    <subcellularLocation>
        <location evidence="10">Cell membrane</location>
    </subcellularLocation>
</comment>
<keyword evidence="8 10" id="KW-0411">Iron-sulfur</keyword>
<dbReference type="InterPro" id="IPR010207">
    <property type="entry name" value="Elect_transpt_cplx_RnfB/RsxB"/>
</dbReference>
<dbReference type="InterPro" id="IPR017900">
    <property type="entry name" value="4Fe4S_Fe_S_CS"/>
</dbReference>
<dbReference type="Proteomes" id="UP000886070">
    <property type="component" value="Unassembled WGS sequence"/>
</dbReference>
<dbReference type="InterPro" id="IPR017896">
    <property type="entry name" value="4Fe4S_Fe-S-bd"/>
</dbReference>
<comment type="caution">
    <text evidence="10">Lacks conserved residue(s) required for the propagation of feature annotation.</text>
</comment>
<feature type="domain" description="4Fe-4S ferredoxin-type" evidence="11">
    <location>
        <begin position="239"/>
        <end position="267"/>
    </location>
</feature>
<dbReference type="GO" id="GO:0005886">
    <property type="term" value="C:plasma membrane"/>
    <property type="evidence" value="ECO:0007669"/>
    <property type="project" value="UniProtKB-SubCell"/>
</dbReference>
<dbReference type="CDD" id="cd10549">
    <property type="entry name" value="MtMvhB_like"/>
    <property type="match status" value="1"/>
</dbReference>
<accession>A0A7V5HZT4</accession>
<comment type="similarity">
    <text evidence="10">Belongs to the 4Fe4S bacterial-type ferredoxin family. RnfB subfamily.</text>
</comment>
<keyword evidence="3 10" id="KW-0479">Metal-binding</keyword>
<evidence type="ECO:0000256" key="2">
    <source>
        <dbReference type="ARBA" id="ARBA00022485"/>
    </source>
</evidence>
<dbReference type="HAMAP" id="MF_00463">
    <property type="entry name" value="RsxB_RnfB"/>
    <property type="match status" value="1"/>
</dbReference>
<dbReference type="GO" id="GO:0022900">
    <property type="term" value="P:electron transport chain"/>
    <property type="evidence" value="ECO:0007669"/>
    <property type="project" value="UniProtKB-UniRule"/>
</dbReference>
<protein>
    <recommendedName>
        <fullName evidence="10">Ion-translocating oxidoreductase complex subunit B</fullName>
        <ecNumber evidence="10">7.-.-.-</ecNumber>
    </recommendedName>
    <alternativeName>
        <fullName evidence="10">Rnf electron transport complex subunit B</fullName>
    </alternativeName>
</protein>
<keyword evidence="2 10" id="KW-0004">4Fe-4S</keyword>
<feature type="binding site" evidence="10">
    <location>
        <position position="74"/>
    </location>
    <ligand>
        <name>[4Fe-4S] cluster</name>
        <dbReference type="ChEBI" id="CHEBI:49883"/>
        <label>1</label>
    </ligand>
</feature>
<feature type="binding site" evidence="10">
    <location>
        <position position="171"/>
    </location>
    <ligand>
        <name>[4Fe-4S] cluster</name>
        <dbReference type="ChEBI" id="CHEBI:49883"/>
        <label>3</label>
    </ligand>
</feature>
<dbReference type="PANTHER" id="PTHR43560:SF1">
    <property type="entry name" value="ION-TRANSLOCATING OXIDOREDUCTASE COMPLEX SUBUNIT B"/>
    <property type="match status" value="1"/>
</dbReference>
<evidence type="ECO:0000256" key="3">
    <source>
        <dbReference type="ARBA" id="ARBA00022723"/>
    </source>
</evidence>
<feature type="region of interest" description="Hydrophobic" evidence="10">
    <location>
        <begin position="1"/>
        <end position="26"/>
    </location>
</feature>
<dbReference type="EC" id="7.-.-.-" evidence="10"/>
<evidence type="ECO:0000259" key="12">
    <source>
        <dbReference type="PROSITE" id="PS51656"/>
    </source>
</evidence>